<dbReference type="AlphaFoldDB" id="R4S1X7"/>
<accession>R4S1X7</accession>
<keyword evidence="2" id="KW-1185">Reference proteome</keyword>
<reference evidence="1 2" key="1">
    <citation type="journal article" date="2013" name="BMC Genomics">
        <title>Comparison of the complete genome sequence of two closely related isolates of 'Candidatus Phytoplasma australiense' reveals genome plasticity.</title>
        <authorList>
            <person name="Andersen M.T."/>
            <person name="Liefting L.W."/>
            <person name="Havukkala I."/>
            <person name="Beever R.E."/>
        </authorList>
    </citation>
    <scope>NUCLEOTIDE SEQUENCE [LARGE SCALE GENOMIC DNA]</scope>
    <source>
        <strain evidence="1 2">NZSb11</strain>
    </source>
</reference>
<dbReference type="KEGG" id="nzs:SLY_0893"/>
<dbReference type="HOGENOM" id="CLU_3391634_0_0_14"/>
<sequence>MTFLFGKQRIKRDIYYESFGIKKNLKIIFLFY</sequence>
<dbReference type="Proteomes" id="UP000013941">
    <property type="component" value="Chromosome"/>
</dbReference>
<evidence type="ECO:0000313" key="1">
    <source>
        <dbReference type="EMBL" id="AGL90808.1"/>
    </source>
</evidence>
<gene>
    <name evidence="1" type="ORF">SLY_0893</name>
</gene>
<proteinExistence type="predicted"/>
<evidence type="ECO:0000313" key="2">
    <source>
        <dbReference type="Proteomes" id="UP000013941"/>
    </source>
</evidence>
<dbReference type="EMBL" id="CP002548">
    <property type="protein sequence ID" value="AGL90808.1"/>
    <property type="molecule type" value="Genomic_DNA"/>
</dbReference>
<name>R4S1X7_PHYAS</name>
<protein>
    <submittedName>
        <fullName evidence="1">Uncharacterized protein</fullName>
    </submittedName>
</protein>
<organism evidence="1 2">
    <name type="scientific">Strawberry lethal yellows phytoplasma (CPA) str. NZSb11</name>
    <dbReference type="NCBI Taxonomy" id="980422"/>
    <lineage>
        <taxon>Bacteria</taxon>
        <taxon>Bacillati</taxon>
        <taxon>Mycoplasmatota</taxon>
        <taxon>Mollicutes</taxon>
        <taxon>Acholeplasmatales</taxon>
        <taxon>Acholeplasmataceae</taxon>
        <taxon>Candidatus Phytoplasma</taxon>
        <taxon>16SrXII (Stolbur group)</taxon>
    </lineage>
</organism>